<name>A0ABU0GDD9_9HYPH</name>
<keyword evidence="2" id="KW-0012">Acyltransferase</keyword>
<dbReference type="RefSeq" id="WP_307377160.1">
    <property type="nucleotide sequence ID" value="NZ_JAUSUW010000019.1"/>
</dbReference>
<dbReference type="SUPFAM" id="SSF55729">
    <property type="entry name" value="Acyl-CoA N-acyltransferases (Nat)"/>
    <property type="match status" value="1"/>
</dbReference>
<evidence type="ECO:0000313" key="2">
    <source>
        <dbReference type="EMBL" id="MDQ0423371.1"/>
    </source>
</evidence>
<dbReference type="Gene3D" id="3.40.630.30">
    <property type="match status" value="1"/>
</dbReference>
<proteinExistence type="predicted"/>
<dbReference type="EC" id="2.3.1.-" evidence="2"/>
<dbReference type="GO" id="GO:0016746">
    <property type="term" value="F:acyltransferase activity"/>
    <property type="evidence" value="ECO:0007669"/>
    <property type="project" value="UniProtKB-KW"/>
</dbReference>
<dbReference type="InterPro" id="IPR016181">
    <property type="entry name" value="Acyl_CoA_acyltransferase"/>
</dbReference>
<dbReference type="InterPro" id="IPR000182">
    <property type="entry name" value="GNAT_dom"/>
</dbReference>
<gene>
    <name evidence="2" type="ORF">J2045_004423</name>
</gene>
<keyword evidence="2" id="KW-0808">Transferase</keyword>
<reference evidence="2 3" key="1">
    <citation type="submission" date="2023-07" db="EMBL/GenBank/DDBJ databases">
        <title>Genomic Encyclopedia of Type Strains, Phase IV (KMG-IV): sequencing the most valuable type-strain genomes for metagenomic binning, comparative biology and taxonomic classification.</title>
        <authorList>
            <person name="Goeker M."/>
        </authorList>
    </citation>
    <scope>NUCLEOTIDE SEQUENCE [LARGE SCALE GENOMIC DNA]</scope>
    <source>
        <strain evidence="2 3">DSM 1111</strain>
    </source>
</reference>
<evidence type="ECO:0000259" key="1">
    <source>
        <dbReference type="PROSITE" id="PS51186"/>
    </source>
</evidence>
<sequence length="173" mass="18932">MPFSFTLSETLPADEAQIPELYASAFPEEELVPLVEALLPDPAVLSLSARTGALLIGHVLFTRGAVEGRPETVALLGPLAVHRDHQRRGIGKALIAEGLARLKTQGVAEVLVLGDPTYYSRSGFRPASRVTPPYPLPAEWTEAWQWQRLDGTSDDLGGRLILPEAWMRPELWG</sequence>
<keyword evidence="3" id="KW-1185">Reference proteome</keyword>
<dbReference type="Proteomes" id="UP001238496">
    <property type="component" value="Unassembled WGS sequence"/>
</dbReference>
<dbReference type="EMBL" id="JAUSUW010000019">
    <property type="protein sequence ID" value="MDQ0423371.1"/>
    <property type="molecule type" value="Genomic_DNA"/>
</dbReference>
<dbReference type="Pfam" id="PF00583">
    <property type="entry name" value="Acetyltransf_1"/>
    <property type="match status" value="1"/>
</dbReference>
<organism evidence="2 3">
    <name type="scientific">Peteryoungia aggregata LMG 23059</name>
    <dbReference type="NCBI Taxonomy" id="1368425"/>
    <lineage>
        <taxon>Bacteria</taxon>
        <taxon>Pseudomonadati</taxon>
        <taxon>Pseudomonadota</taxon>
        <taxon>Alphaproteobacteria</taxon>
        <taxon>Hyphomicrobiales</taxon>
        <taxon>Rhizobiaceae</taxon>
        <taxon>Peteryoungia</taxon>
    </lineage>
</organism>
<accession>A0ABU0GDD9</accession>
<comment type="caution">
    <text evidence="2">The sequence shown here is derived from an EMBL/GenBank/DDBJ whole genome shotgun (WGS) entry which is preliminary data.</text>
</comment>
<dbReference type="CDD" id="cd04301">
    <property type="entry name" value="NAT_SF"/>
    <property type="match status" value="1"/>
</dbReference>
<protein>
    <submittedName>
        <fullName evidence="2">Acetyltransferase</fullName>
        <ecNumber evidence="2">2.3.1.-</ecNumber>
    </submittedName>
</protein>
<evidence type="ECO:0000313" key="3">
    <source>
        <dbReference type="Proteomes" id="UP001238496"/>
    </source>
</evidence>
<feature type="domain" description="N-acetyltransferase" evidence="1">
    <location>
        <begin position="5"/>
        <end position="147"/>
    </location>
</feature>
<dbReference type="PROSITE" id="PS51186">
    <property type="entry name" value="GNAT"/>
    <property type="match status" value="1"/>
</dbReference>